<evidence type="ECO:0000256" key="9">
    <source>
        <dbReference type="SAM" id="Phobius"/>
    </source>
</evidence>
<gene>
    <name evidence="11" type="ORF">BegalDRAFT_0603</name>
</gene>
<evidence type="ECO:0000256" key="5">
    <source>
        <dbReference type="ARBA" id="ARBA00022692"/>
    </source>
</evidence>
<dbReference type="eggNOG" id="COG3031">
    <property type="taxonomic scope" value="Bacteria"/>
</dbReference>
<dbReference type="Gene3D" id="2.30.30.830">
    <property type="match status" value="1"/>
</dbReference>
<keyword evidence="4" id="KW-0997">Cell inner membrane</keyword>
<dbReference type="Gene3D" id="2.30.42.10">
    <property type="match status" value="1"/>
</dbReference>
<name>I3CD25_9GAMM</name>
<dbReference type="Proteomes" id="UP000005744">
    <property type="component" value="Unassembled WGS sequence"/>
</dbReference>
<dbReference type="EMBL" id="JH600070">
    <property type="protein sequence ID" value="EIJ41518.1"/>
    <property type="molecule type" value="Genomic_DNA"/>
</dbReference>
<keyword evidence="6" id="KW-0653">Protein transport</keyword>
<evidence type="ECO:0000256" key="2">
    <source>
        <dbReference type="ARBA" id="ARBA00022448"/>
    </source>
</evidence>
<dbReference type="STRING" id="395493.BegalDRAFT_0603"/>
<dbReference type="GO" id="GO:0005886">
    <property type="term" value="C:plasma membrane"/>
    <property type="evidence" value="ECO:0007669"/>
    <property type="project" value="UniProtKB-SubCell"/>
</dbReference>
<evidence type="ECO:0000313" key="11">
    <source>
        <dbReference type="EMBL" id="EIJ41518.1"/>
    </source>
</evidence>
<dbReference type="Pfam" id="PF11356">
    <property type="entry name" value="T2SSC"/>
    <property type="match status" value="1"/>
</dbReference>
<dbReference type="RefSeq" id="WP_002683521.1">
    <property type="nucleotide sequence ID" value="NZ_JH600070.1"/>
</dbReference>
<evidence type="ECO:0000256" key="6">
    <source>
        <dbReference type="ARBA" id="ARBA00022927"/>
    </source>
</evidence>
<protein>
    <submittedName>
        <fullName evidence="11">Type II secretory pathway, component PulC</fullName>
    </submittedName>
</protein>
<keyword evidence="12" id="KW-1185">Reference proteome</keyword>
<evidence type="ECO:0000313" key="12">
    <source>
        <dbReference type="Proteomes" id="UP000005744"/>
    </source>
</evidence>
<reference evidence="11 12" key="1">
    <citation type="submission" date="2011-11" db="EMBL/GenBank/DDBJ databases">
        <title>Improved High-Quality Draft sequence of Beggiatoa alba B18lD.</title>
        <authorList>
            <consortium name="US DOE Joint Genome Institute"/>
            <person name="Lucas S."/>
            <person name="Han J."/>
            <person name="Lapidus A."/>
            <person name="Cheng J.-F."/>
            <person name="Goodwin L."/>
            <person name="Pitluck S."/>
            <person name="Peters L."/>
            <person name="Mikhailova N."/>
            <person name="Held B."/>
            <person name="Detter J.C."/>
            <person name="Han C."/>
            <person name="Tapia R."/>
            <person name="Land M."/>
            <person name="Hauser L."/>
            <person name="Kyrpides N."/>
            <person name="Ivanova N."/>
            <person name="Pagani I."/>
            <person name="Samuel K."/>
            <person name="Teske A."/>
            <person name="Mueller J."/>
            <person name="Woyke T."/>
        </authorList>
    </citation>
    <scope>NUCLEOTIDE SEQUENCE [LARGE SCALE GENOMIC DNA]</scope>
    <source>
        <strain evidence="11 12">B18LD</strain>
    </source>
</reference>
<dbReference type="InterPro" id="IPR036034">
    <property type="entry name" value="PDZ_sf"/>
</dbReference>
<feature type="domain" description="Type II secretion system protein GspC N-terminal" evidence="10">
    <location>
        <begin position="24"/>
        <end position="163"/>
    </location>
</feature>
<keyword evidence="7 9" id="KW-1133">Transmembrane helix</keyword>
<evidence type="ECO:0000256" key="3">
    <source>
        <dbReference type="ARBA" id="ARBA00022475"/>
    </source>
</evidence>
<keyword evidence="5 9" id="KW-0812">Transmembrane</keyword>
<proteinExistence type="predicted"/>
<evidence type="ECO:0000256" key="4">
    <source>
        <dbReference type="ARBA" id="ARBA00022519"/>
    </source>
</evidence>
<evidence type="ECO:0000256" key="7">
    <source>
        <dbReference type="ARBA" id="ARBA00022989"/>
    </source>
</evidence>
<keyword evidence="2" id="KW-0813">Transport</keyword>
<dbReference type="GO" id="GO:0015031">
    <property type="term" value="P:protein transport"/>
    <property type="evidence" value="ECO:0007669"/>
    <property type="project" value="UniProtKB-KW"/>
</dbReference>
<keyword evidence="8 9" id="KW-0472">Membrane</keyword>
<organism evidence="11 12">
    <name type="scientific">Beggiatoa alba B18LD</name>
    <dbReference type="NCBI Taxonomy" id="395493"/>
    <lineage>
        <taxon>Bacteria</taxon>
        <taxon>Pseudomonadati</taxon>
        <taxon>Pseudomonadota</taxon>
        <taxon>Gammaproteobacteria</taxon>
        <taxon>Thiotrichales</taxon>
        <taxon>Thiotrichaceae</taxon>
        <taxon>Beggiatoa</taxon>
    </lineage>
</organism>
<dbReference type="SUPFAM" id="SSF50156">
    <property type="entry name" value="PDZ domain-like"/>
    <property type="match status" value="1"/>
</dbReference>
<evidence type="ECO:0000259" key="10">
    <source>
        <dbReference type="Pfam" id="PF11356"/>
    </source>
</evidence>
<feature type="transmembrane region" description="Helical" evidence="9">
    <location>
        <begin position="12"/>
        <end position="34"/>
    </location>
</feature>
<dbReference type="AlphaFoldDB" id="I3CD25"/>
<keyword evidence="3" id="KW-1003">Cell membrane</keyword>
<dbReference type="OrthoDB" id="1491375at2"/>
<evidence type="ECO:0000256" key="1">
    <source>
        <dbReference type="ARBA" id="ARBA00004533"/>
    </source>
</evidence>
<accession>I3CD25</accession>
<sequence length="319" mass="34012">MTKTALSGVTRVFSPQLAIVVNILLSAVIGYLVVKLALSWLDEPTTMIPKGLPKSSAQSPVATKPTELTAEAITGLFGLSATTVAPTMTGTPPDTPLNLKLYGVYFNSENPDLSYAMIATPDKGGKTLHYKVGQTLPAGVTLHQVHAKYVILMRNGRYETLRLINSTADNKLLAPVNQTNNLSNSISPPPLPISVDSNSTGVTADNNSTNTLTPEKLLGNYQQQLKTNPAALMRLAKAIPAYDNGQFIGVRLKPSSDASVFEKFGLQTDDILTEINGTVLDSPLTGLSLMQQLASANQIAVKVLRNGQPVSLSFNVDPQ</sequence>
<evidence type="ECO:0000256" key="8">
    <source>
        <dbReference type="ARBA" id="ARBA00023136"/>
    </source>
</evidence>
<comment type="subcellular location">
    <subcellularLocation>
        <location evidence="1">Cell inner membrane</location>
    </subcellularLocation>
</comment>
<dbReference type="HOGENOM" id="CLU_930450_0_0_6"/>
<dbReference type="InterPro" id="IPR024961">
    <property type="entry name" value="T2SS_GspC_N"/>
</dbReference>